<dbReference type="AlphaFoldDB" id="A0A4Q9PR07"/>
<dbReference type="Proteomes" id="UP000292082">
    <property type="component" value="Unassembled WGS sequence"/>
</dbReference>
<organism evidence="1 2">
    <name type="scientific">Dichomitus squalens</name>
    <dbReference type="NCBI Taxonomy" id="114155"/>
    <lineage>
        <taxon>Eukaryota</taxon>
        <taxon>Fungi</taxon>
        <taxon>Dikarya</taxon>
        <taxon>Basidiomycota</taxon>
        <taxon>Agaricomycotina</taxon>
        <taxon>Agaricomycetes</taxon>
        <taxon>Polyporales</taxon>
        <taxon>Polyporaceae</taxon>
        <taxon>Dichomitus</taxon>
    </lineage>
</organism>
<gene>
    <name evidence="1" type="ORF">BD310DRAFT_600571</name>
</gene>
<evidence type="ECO:0000313" key="2">
    <source>
        <dbReference type="Proteomes" id="UP000292082"/>
    </source>
</evidence>
<protein>
    <submittedName>
        <fullName evidence="1">Uncharacterized protein</fullName>
    </submittedName>
</protein>
<name>A0A4Q9PR07_9APHY</name>
<evidence type="ECO:0000313" key="1">
    <source>
        <dbReference type="EMBL" id="TBU56695.1"/>
    </source>
</evidence>
<proteinExistence type="predicted"/>
<sequence>MDPSQRSKTSPECGGEGACRVMAVCELLRALVVFLAPIVVLLLLELGATQRSVQSDGQYTTRYALAPSSTFNRAPGDRYNALRLVRASMSGRLNSDVGSRVTTLFCTY</sequence>
<keyword evidence="2" id="KW-1185">Reference proteome</keyword>
<accession>A0A4Q9PR07</accession>
<dbReference type="EMBL" id="ML145147">
    <property type="protein sequence ID" value="TBU56695.1"/>
    <property type="molecule type" value="Genomic_DNA"/>
</dbReference>
<reference evidence="1 2" key="1">
    <citation type="submission" date="2019-01" db="EMBL/GenBank/DDBJ databases">
        <title>Draft genome sequences of three monokaryotic isolates of the white-rot basidiomycete fungus Dichomitus squalens.</title>
        <authorList>
            <consortium name="DOE Joint Genome Institute"/>
            <person name="Lopez S.C."/>
            <person name="Andreopoulos B."/>
            <person name="Pangilinan J."/>
            <person name="Lipzen A."/>
            <person name="Riley R."/>
            <person name="Ahrendt S."/>
            <person name="Ng V."/>
            <person name="Barry K."/>
            <person name="Daum C."/>
            <person name="Grigoriev I.V."/>
            <person name="Hilden K.S."/>
            <person name="Makela M.R."/>
            <person name="de Vries R.P."/>
        </authorList>
    </citation>
    <scope>NUCLEOTIDE SEQUENCE [LARGE SCALE GENOMIC DNA]</scope>
    <source>
        <strain evidence="1 2">CBS 464.89</strain>
    </source>
</reference>